<feature type="site" description="Electron transfer via tryptophanyl radical" evidence="9">
    <location>
        <position position="373"/>
    </location>
</feature>
<feature type="region of interest" description="Disordered" evidence="11">
    <location>
        <begin position="167"/>
        <end position="191"/>
    </location>
</feature>
<dbReference type="GO" id="GO:0000719">
    <property type="term" value="P:photoreactive repair"/>
    <property type="evidence" value="ECO:0007669"/>
    <property type="project" value="UniProtKB-ARBA"/>
</dbReference>
<evidence type="ECO:0000256" key="1">
    <source>
        <dbReference type="ARBA" id="ARBA00001932"/>
    </source>
</evidence>
<dbReference type="InterPro" id="IPR002081">
    <property type="entry name" value="Cryptochrome/DNA_photolyase_1"/>
</dbReference>
<evidence type="ECO:0000256" key="8">
    <source>
        <dbReference type="PIRSR" id="PIRSR602081-1"/>
    </source>
</evidence>
<dbReference type="Gene3D" id="1.10.579.10">
    <property type="entry name" value="DNA Cyclobutane Dipyrimidine Photolyase, subunit A, domain 3"/>
    <property type="match status" value="1"/>
</dbReference>
<gene>
    <name evidence="13" type="ORF">SAMN05192530_103359</name>
</gene>
<dbReference type="GO" id="GO:0003904">
    <property type="term" value="F:deoxyribodipyrimidine photo-lyase activity"/>
    <property type="evidence" value="ECO:0007669"/>
    <property type="project" value="UniProtKB-EC"/>
</dbReference>
<feature type="compositionally biased region" description="Basic and acidic residues" evidence="11">
    <location>
        <begin position="173"/>
        <end position="191"/>
    </location>
</feature>
<proteinExistence type="inferred from homology"/>
<dbReference type="PANTHER" id="PTHR11455">
    <property type="entry name" value="CRYPTOCHROME"/>
    <property type="match status" value="1"/>
</dbReference>
<dbReference type="PANTHER" id="PTHR11455:SF9">
    <property type="entry name" value="CRYPTOCHROME CIRCADIAN CLOCK 5 ISOFORM X1"/>
    <property type="match status" value="1"/>
</dbReference>
<evidence type="ECO:0000256" key="3">
    <source>
        <dbReference type="ARBA" id="ARBA00014046"/>
    </source>
</evidence>
<evidence type="ECO:0000256" key="9">
    <source>
        <dbReference type="PIRSR" id="PIRSR602081-2"/>
    </source>
</evidence>
<dbReference type="InterPro" id="IPR036155">
    <property type="entry name" value="Crypto/Photolyase_N_sf"/>
</dbReference>
<dbReference type="GO" id="GO:0071949">
    <property type="term" value="F:FAD binding"/>
    <property type="evidence" value="ECO:0007669"/>
    <property type="project" value="TreeGrafter"/>
</dbReference>
<feature type="domain" description="Photolyase/cryptochrome alpha/beta" evidence="12">
    <location>
        <begin position="14"/>
        <end position="141"/>
    </location>
</feature>
<dbReference type="OrthoDB" id="9772484at2"/>
<evidence type="ECO:0000256" key="2">
    <source>
        <dbReference type="ARBA" id="ARBA00013149"/>
    </source>
</evidence>
<evidence type="ECO:0000313" key="14">
    <source>
        <dbReference type="Proteomes" id="UP000198793"/>
    </source>
</evidence>
<feature type="site" description="Electron transfer via tryptophanyl radical" evidence="9">
    <location>
        <position position="396"/>
    </location>
</feature>
<dbReference type="AlphaFoldDB" id="A0A1H0GVD9"/>
<dbReference type="GO" id="GO:0009416">
    <property type="term" value="P:response to light stimulus"/>
    <property type="evidence" value="ECO:0007669"/>
    <property type="project" value="TreeGrafter"/>
</dbReference>
<dbReference type="SUPFAM" id="SSF52425">
    <property type="entry name" value="Cryptochrome/photolyase, N-terminal domain"/>
    <property type="match status" value="1"/>
</dbReference>
<dbReference type="Gene3D" id="3.40.50.620">
    <property type="entry name" value="HUPs"/>
    <property type="match status" value="1"/>
</dbReference>
<dbReference type="FunFam" id="1.10.579.10:FF:000003">
    <property type="entry name" value="Deoxyribodipyrimidine photo-lyase"/>
    <property type="match status" value="1"/>
</dbReference>
<dbReference type="EC" id="4.1.99.3" evidence="2"/>
<evidence type="ECO:0000256" key="10">
    <source>
        <dbReference type="RuleBase" id="RU004182"/>
    </source>
</evidence>
<keyword evidence="6 10" id="KW-0157">Chromophore</keyword>
<feature type="site" description="Electron transfer via tryptophanyl radical" evidence="9">
    <location>
        <position position="320"/>
    </location>
</feature>
<sequence length="489" mass="55821">MISDDGEAKDEGDGPIIVWLRNDLRLDDNPALFHAAETGRPVVPVVIHDEEGEHLRRLGGAHRWWLHRSLEALAPRLQTLGSPLILRRGQSAEVLVRLAQEVKATSLYINRRLEPPAVAQDDAVEKVLPNLSIARFVANFLHDPTAILTGSGTFYKVFKPFREKVEGGAPAREPWDPPKKLKAPDRSPKSDELASWKLLPQTVDWAEGFGEHWKPGEEGALERLEEFCDRYLQDYKAGRDRPSEDASSRLSPHLRWGEVSPFRVLHTATKYAKRRASIPQTELANFRSELLWRDFNYHVLFHVPDLPSENLNPKFDKMRWRKSKPELKAWQRGKTGYPIIDAGMRQLWTTGWLHNRLRMIVASFLTRDLLIDWRDGEAWFWDTLVDGDIANNTAQWQWIAGTGADAQPFFRIFNPVTQSEKFDPKGGYIRRYVPELAKLPNDALHAPWLASDTVLARAGVELGKTYPKPIVDHGEARARALKAYEVVKN</sequence>
<dbReference type="PROSITE" id="PS00394">
    <property type="entry name" value="DNA_PHOTOLYASES_1_1"/>
    <property type="match status" value="1"/>
</dbReference>
<comment type="cofactor">
    <cofactor evidence="1">
        <name>(6R)-5,10-methylene-5,6,7,8-tetrahydrofolate</name>
        <dbReference type="ChEBI" id="CHEBI:15636"/>
    </cofactor>
</comment>
<evidence type="ECO:0000256" key="4">
    <source>
        <dbReference type="ARBA" id="ARBA00022630"/>
    </source>
</evidence>
<evidence type="ECO:0000256" key="7">
    <source>
        <dbReference type="ARBA" id="ARBA00033999"/>
    </source>
</evidence>
<accession>A0A1H0GVD9</accession>
<protein>
    <recommendedName>
        <fullName evidence="3">Deoxyribodipyrimidine photo-lyase</fullName>
        <ecNumber evidence="2">4.1.99.3</ecNumber>
    </recommendedName>
</protein>
<organism evidence="13 14">
    <name type="scientific">Aureimonas jatrophae</name>
    <dbReference type="NCBI Taxonomy" id="1166073"/>
    <lineage>
        <taxon>Bacteria</taxon>
        <taxon>Pseudomonadati</taxon>
        <taxon>Pseudomonadota</taxon>
        <taxon>Alphaproteobacteria</taxon>
        <taxon>Hyphomicrobiales</taxon>
        <taxon>Aurantimonadaceae</taxon>
        <taxon>Aureimonas</taxon>
    </lineage>
</organism>
<evidence type="ECO:0000256" key="11">
    <source>
        <dbReference type="SAM" id="MobiDB-lite"/>
    </source>
</evidence>
<comment type="catalytic activity">
    <reaction evidence="7">
        <text>cyclobutadipyrimidine (in DNA) = 2 pyrimidine residues (in DNA).</text>
        <dbReference type="EC" id="4.1.99.3"/>
    </reaction>
</comment>
<comment type="similarity">
    <text evidence="10">Belongs to the DNA photolyase family.</text>
</comment>
<dbReference type="InterPro" id="IPR005101">
    <property type="entry name" value="Cryptochr/Photolyase_FAD-bd"/>
</dbReference>
<dbReference type="Proteomes" id="UP000198793">
    <property type="component" value="Unassembled WGS sequence"/>
</dbReference>
<dbReference type="SUPFAM" id="SSF48173">
    <property type="entry name" value="Cryptochrome/photolyase FAD-binding domain"/>
    <property type="match status" value="1"/>
</dbReference>
<comment type="cofactor">
    <cofactor evidence="8">
        <name>FAD</name>
        <dbReference type="ChEBI" id="CHEBI:57692"/>
    </cofactor>
    <text evidence="8">Binds 1 FAD per subunit.</text>
</comment>
<dbReference type="Pfam" id="PF00875">
    <property type="entry name" value="DNA_photolyase"/>
    <property type="match status" value="1"/>
</dbReference>
<dbReference type="InterPro" id="IPR018394">
    <property type="entry name" value="DNA_photolyase_1_CS_C"/>
</dbReference>
<name>A0A1H0GVD9_9HYPH</name>
<dbReference type="GO" id="GO:0003677">
    <property type="term" value="F:DNA binding"/>
    <property type="evidence" value="ECO:0007669"/>
    <property type="project" value="TreeGrafter"/>
</dbReference>
<feature type="binding site" evidence="8">
    <location>
        <begin position="386"/>
        <end position="388"/>
    </location>
    <ligand>
        <name>FAD</name>
        <dbReference type="ChEBI" id="CHEBI:57692"/>
    </ligand>
</feature>
<dbReference type="PRINTS" id="PR00147">
    <property type="entry name" value="DNAPHOTLYASE"/>
</dbReference>
<dbReference type="Pfam" id="PF03441">
    <property type="entry name" value="FAD_binding_7"/>
    <property type="match status" value="1"/>
</dbReference>
<evidence type="ECO:0000313" key="13">
    <source>
        <dbReference type="EMBL" id="SDO10784.1"/>
    </source>
</evidence>
<dbReference type="Gene3D" id="1.25.40.80">
    <property type="match status" value="1"/>
</dbReference>
<keyword evidence="5 8" id="KW-0274">FAD</keyword>
<feature type="binding site" evidence="8">
    <location>
        <position position="286"/>
    </location>
    <ligand>
        <name>FAD</name>
        <dbReference type="ChEBI" id="CHEBI:57692"/>
    </ligand>
</feature>
<dbReference type="InterPro" id="IPR036134">
    <property type="entry name" value="Crypto/Photolyase_FAD-like_sf"/>
</dbReference>
<dbReference type="RefSeq" id="WP_090672376.1">
    <property type="nucleotide sequence ID" value="NZ_FNIT01000003.1"/>
</dbReference>
<feature type="binding site" evidence="8">
    <location>
        <position position="235"/>
    </location>
    <ligand>
        <name>FAD</name>
        <dbReference type="ChEBI" id="CHEBI:57692"/>
    </ligand>
</feature>
<evidence type="ECO:0000256" key="6">
    <source>
        <dbReference type="ARBA" id="ARBA00022991"/>
    </source>
</evidence>
<keyword evidence="13" id="KW-0456">Lyase</keyword>
<keyword evidence="4 8" id="KW-0285">Flavoprotein</keyword>
<evidence type="ECO:0000259" key="12">
    <source>
        <dbReference type="PROSITE" id="PS51645"/>
    </source>
</evidence>
<reference evidence="13 14" key="1">
    <citation type="submission" date="2016-10" db="EMBL/GenBank/DDBJ databases">
        <authorList>
            <person name="de Groot N.N."/>
        </authorList>
    </citation>
    <scope>NUCLEOTIDE SEQUENCE [LARGE SCALE GENOMIC DNA]</scope>
    <source>
        <strain evidence="14">L7-484,KACC 16230,DSM 25025</strain>
    </source>
</reference>
<evidence type="ECO:0000256" key="5">
    <source>
        <dbReference type="ARBA" id="ARBA00022827"/>
    </source>
</evidence>
<dbReference type="STRING" id="1166073.SAMN05192530_103359"/>
<dbReference type="InterPro" id="IPR006050">
    <property type="entry name" value="DNA_photolyase_N"/>
</dbReference>
<keyword evidence="14" id="KW-1185">Reference proteome</keyword>
<dbReference type="PROSITE" id="PS51645">
    <property type="entry name" value="PHR_CRY_ALPHA_BETA"/>
    <property type="match status" value="1"/>
</dbReference>
<dbReference type="InterPro" id="IPR014729">
    <property type="entry name" value="Rossmann-like_a/b/a_fold"/>
</dbReference>
<dbReference type="EMBL" id="FNIT01000003">
    <property type="protein sequence ID" value="SDO10784.1"/>
    <property type="molecule type" value="Genomic_DNA"/>
</dbReference>
<feature type="binding site" evidence="8">
    <location>
        <begin position="247"/>
        <end position="251"/>
    </location>
    <ligand>
        <name>FAD</name>
        <dbReference type="ChEBI" id="CHEBI:57692"/>
    </ligand>
</feature>